<dbReference type="EMBL" id="BGZK01002523">
    <property type="protein sequence ID" value="GBP94581.1"/>
    <property type="molecule type" value="Genomic_DNA"/>
</dbReference>
<comment type="caution">
    <text evidence="1">The sequence shown here is derived from an EMBL/GenBank/DDBJ whole genome shotgun (WGS) entry which is preliminary data.</text>
</comment>
<sequence>MRKRNLERSLRCPSIGETGRHLGRVSFTIGHGERLLHIEALGMNTPTSDSTQRSGCRTRSLFHRGNCSEFVSVEKSLINTSLVKIELITYLFQGVALHHRAASTSFVILH</sequence>
<protein>
    <submittedName>
        <fullName evidence="1">Uncharacterized protein</fullName>
    </submittedName>
</protein>
<evidence type="ECO:0000313" key="1">
    <source>
        <dbReference type="EMBL" id="GBP94581.1"/>
    </source>
</evidence>
<name>A0A4C2A0W4_EUMVA</name>
<keyword evidence="2" id="KW-1185">Reference proteome</keyword>
<proteinExistence type="predicted"/>
<accession>A0A4C2A0W4</accession>
<dbReference type="AlphaFoldDB" id="A0A4C2A0W4"/>
<reference evidence="1 2" key="1">
    <citation type="journal article" date="2019" name="Commun. Biol.">
        <title>The bagworm genome reveals a unique fibroin gene that provides high tensile strength.</title>
        <authorList>
            <person name="Kono N."/>
            <person name="Nakamura H."/>
            <person name="Ohtoshi R."/>
            <person name="Tomita M."/>
            <person name="Numata K."/>
            <person name="Arakawa K."/>
        </authorList>
    </citation>
    <scope>NUCLEOTIDE SEQUENCE [LARGE SCALE GENOMIC DNA]</scope>
</reference>
<dbReference type="Proteomes" id="UP000299102">
    <property type="component" value="Unassembled WGS sequence"/>
</dbReference>
<organism evidence="1 2">
    <name type="scientific">Eumeta variegata</name>
    <name type="common">Bagworm moth</name>
    <name type="synonym">Eumeta japonica</name>
    <dbReference type="NCBI Taxonomy" id="151549"/>
    <lineage>
        <taxon>Eukaryota</taxon>
        <taxon>Metazoa</taxon>
        <taxon>Ecdysozoa</taxon>
        <taxon>Arthropoda</taxon>
        <taxon>Hexapoda</taxon>
        <taxon>Insecta</taxon>
        <taxon>Pterygota</taxon>
        <taxon>Neoptera</taxon>
        <taxon>Endopterygota</taxon>
        <taxon>Lepidoptera</taxon>
        <taxon>Glossata</taxon>
        <taxon>Ditrysia</taxon>
        <taxon>Tineoidea</taxon>
        <taxon>Psychidae</taxon>
        <taxon>Oiketicinae</taxon>
        <taxon>Eumeta</taxon>
    </lineage>
</organism>
<gene>
    <name evidence="1" type="ORF">EVAR_65778_1</name>
</gene>
<evidence type="ECO:0000313" key="2">
    <source>
        <dbReference type="Proteomes" id="UP000299102"/>
    </source>
</evidence>